<dbReference type="InterPro" id="IPR006059">
    <property type="entry name" value="SBP"/>
</dbReference>
<reference evidence="6 7" key="1">
    <citation type="submission" date="2018-12" db="EMBL/GenBank/DDBJ databases">
        <title>Complete genome sequence of Streptomyces ficellus NRRL8067, the producer of ficellomycin, feldamycin and nojirimycin.</title>
        <authorList>
            <person name="Zhang H."/>
            <person name="Yue R."/>
            <person name="Liu Y."/>
            <person name="Li M."/>
            <person name="Mu H."/>
            <person name="Zhang J."/>
        </authorList>
    </citation>
    <scope>NUCLEOTIDE SEQUENCE [LARGE SCALE GENOMIC DNA]</scope>
    <source>
        <strain evidence="6 7">NRRL 8067</strain>
    </source>
</reference>
<keyword evidence="2" id="KW-0813">Transport</keyword>
<sequence length="491" mass="51729">MTVPGGRQAGTRRPRALLRRAAAVLAGLALLSGTASCTGGSPGPAPAISPDALGSDQEIVVVSGLDVTGQGGIRHQLIEEWNERQEANGSPYRARLVELSGSADQQRSQLLGALQSGSASYDVVNLDVTWVPEFAQGGLIQPLDDSLLDEQDLFPAVTATARWNDVVHSVPFNTDVGLLYYRKDHLAAAGLPDPAGTGFTWQDLIAYATAVQEAARRDPGARAFKGLESGWTSQLSAYEGLTVNGIEALSTTHPAPPLTDAEGRYTGTPALIEEGLDELARRTHQAHTLPGAGDSTESTSLADFVAGRTTFLRHWPYIYRDVADLPGTDVGVMPLPGKAVLGGQNLAVARTVGGGAADKARDLISFLTGPTGERCLLDAGFAAVRRSAYTDPDVTCSYVRGDTATPGAPPTGEPTRTMPRDRDGRPAYADTVLRPALDDAVSRPRTPYYGAFTQTYAAHLAAVADGVPPDDLSTTARDLDAALRKVMPVRP</sequence>
<dbReference type="EMBL" id="CP034279">
    <property type="protein sequence ID" value="QGV77247.1"/>
    <property type="molecule type" value="Genomic_DNA"/>
</dbReference>
<name>A0A6I6F8A5_9ACTN</name>
<proteinExistence type="inferred from homology"/>
<organism evidence="6 7">
    <name type="scientific">Streptomyces ficellus</name>
    <dbReference type="NCBI Taxonomy" id="1977088"/>
    <lineage>
        <taxon>Bacteria</taxon>
        <taxon>Bacillati</taxon>
        <taxon>Actinomycetota</taxon>
        <taxon>Actinomycetes</taxon>
        <taxon>Kitasatosporales</taxon>
        <taxon>Streptomycetaceae</taxon>
        <taxon>Streptomyces</taxon>
    </lineage>
</organism>
<evidence type="ECO:0000256" key="2">
    <source>
        <dbReference type="ARBA" id="ARBA00022448"/>
    </source>
</evidence>
<accession>A0A6I6F8A5</accession>
<dbReference type="Proteomes" id="UP000422572">
    <property type="component" value="Chromosome"/>
</dbReference>
<keyword evidence="7" id="KW-1185">Reference proteome</keyword>
<dbReference type="InterPro" id="IPR050490">
    <property type="entry name" value="Bact_solute-bd_prot1"/>
</dbReference>
<keyword evidence="3 5" id="KW-0732">Signal</keyword>
<dbReference type="Gene3D" id="3.40.190.10">
    <property type="entry name" value="Periplasmic binding protein-like II"/>
    <property type="match status" value="2"/>
</dbReference>
<evidence type="ECO:0000313" key="6">
    <source>
        <dbReference type="EMBL" id="QGV77247.1"/>
    </source>
</evidence>
<feature type="signal peptide" evidence="5">
    <location>
        <begin position="1"/>
        <end position="37"/>
    </location>
</feature>
<dbReference type="PANTHER" id="PTHR43649:SF34">
    <property type="entry name" value="ABC TRANSPORTER PERIPLASMIC-BINDING PROTEIN YCJN-RELATED"/>
    <property type="match status" value="1"/>
</dbReference>
<dbReference type="Pfam" id="PF13416">
    <property type="entry name" value="SBP_bac_8"/>
    <property type="match status" value="1"/>
</dbReference>
<evidence type="ECO:0000256" key="5">
    <source>
        <dbReference type="SAM" id="SignalP"/>
    </source>
</evidence>
<comment type="similarity">
    <text evidence="1">Belongs to the bacterial solute-binding protein 1 family.</text>
</comment>
<evidence type="ECO:0000256" key="4">
    <source>
        <dbReference type="SAM" id="MobiDB-lite"/>
    </source>
</evidence>
<dbReference type="KEGG" id="sfic:EIZ62_02505"/>
<dbReference type="AlphaFoldDB" id="A0A6I6F8A5"/>
<dbReference type="SUPFAM" id="SSF53850">
    <property type="entry name" value="Periplasmic binding protein-like II"/>
    <property type="match status" value="1"/>
</dbReference>
<evidence type="ECO:0000256" key="3">
    <source>
        <dbReference type="ARBA" id="ARBA00022729"/>
    </source>
</evidence>
<gene>
    <name evidence="6" type="ORF">EIZ62_02505</name>
</gene>
<dbReference type="PANTHER" id="PTHR43649">
    <property type="entry name" value="ARABINOSE-BINDING PROTEIN-RELATED"/>
    <property type="match status" value="1"/>
</dbReference>
<dbReference type="OrthoDB" id="3495561at2"/>
<protein>
    <submittedName>
        <fullName evidence="6">Extracellular solute-binding protein</fullName>
    </submittedName>
</protein>
<dbReference type="RefSeq" id="WP_156691068.1">
    <property type="nucleotide sequence ID" value="NZ_CP034279.1"/>
</dbReference>
<evidence type="ECO:0000256" key="1">
    <source>
        <dbReference type="ARBA" id="ARBA00008520"/>
    </source>
</evidence>
<feature type="region of interest" description="Disordered" evidence="4">
    <location>
        <begin position="401"/>
        <end position="426"/>
    </location>
</feature>
<feature type="chain" id="PRO_5038907104" evidence="5">
    <location>
        <begin position="38"/>
        <end position="491"/>
    </location>
</feature>
<evidence type="ECO:0000313" key="7">
    <source>
        <dbReference type="Proteomes" id="UP000422572"/>
    </source>
</evidence>